<protein>
    <submittedName>
        <fullName evidence="1">Uncharacterized protein</fullName>
    </submittedName>
</protein>
<name>A0A5K3FVR5_MESCO</name>
<dbReference type="AlphaFoldDB" id="A0A5K3FVR5"/>
<proteinExistence type="predicted"/>
<organism evidence="1">
    <name type="scientific">Mesocestoides corti</name>
    <name type="common">Flatworm</name>
    <dbReference type="NCBI Taxonomy" id="53468"/>
    <lineage>
        <taxon>Eukaryota</taxon>
        <taxon>Metazoa</taxon>
        <taxon>Spiralia</taxon>
        <taxon>Lophotrochozoa</taxon>
        <taxon>Platyhelminthes</taxon>
        <taxon>Cestoda</taxon>
        <taxon>Eucestoda</taxon>
        <taxon>Cyclophyllidea</taxon>
        <taxon>Mesocestoididae</taxon>
        <taxon>Mesocestoides</taxon>
    </lineage>
</organism>
<dbReference type="WBParaSite" id="MCU_011023-RA">
    <property type="protein sequence ID" value="MCU_011023-RA"/>
    <property type="gene ID" value="MCU_011023"/>
</dbReference>
<evidence type="ECO:0000313" key="1">
    <source>
        <dbReference type="WBParaSite" id="MCU_011023-RA"/>
    </source>
</evidence>
<sequence>MVEPCCWMTYTTHRDTQATLQILDRAEMDASECTDVELYKRFGLDEKYEDNELSCWQRVRPKIWATFEVPHSSLAAKVSACQTTSRKAKNFHETPSTNRSAD</sequence>
<accession>A0A5K3FVR5</accession>
<reference evidence="1" key="1">
    <citation type="submission" date="2019-11" db="UniProtKB">
        <authorList>
            <consortium name="WormBaseParasite"/>
        </authorList>
    </citation>
    <scope>IDENTIFICATION</scope>
</reference>